<dbReference type="GO" id="GO:0022857">
    <property type="term" value="F:transmembrane transporter activity"/>
    <property type="evidence" value="ECO:0007669"/>
    <property type="project" value="InterPro"/>
</dbReference>
<dbReference type="InterPro" id="IPR037185">
    <property type="entry name" value="EmrE-like"/>
</dbReference>
<comment type="caution">
    <text evidence="6">The sequence shown here is derived from an EMBL/GenBank/DDBJ whole genome shotgun (WGS) entry which is preliminary data.</text>
</comment>
<evidence type="ECO:0000256" key="5">
    <source>
        <dbReference type="SAM" id="Phobius"/>
    </source>
</evidence>
<name>A0A7J7HT72_CAMSI</name>
<evidence type="ECO:0000256" key="3">
    <source>
        <dbReference type="ARBA" id="ARBA00022989"/>
    </source>
</evidence>
<gene>
    <name evidence="6" type="ORF">HYC85_008064</name>
</gene>
<protein>
    <recommendedName>
        <fullName evidence="8">WAT1-related protein</fullName>
    </recommendedName>
</protein>
<evidence type="ECO:0000313" key="7">
    <source>
        <dbReference type="Proteomes" id="UP000593564"/>
    </source>
</evidence>
<dbReference type="EMBL" id="JACBKZ010000003">
    <property type="protein sequence ID" value="KAF5955208.1"/>
    <property type="molecule type" value="Genomic_DNA"/>
</dbReference>
<feature type="transmembrane region" description="Helical" evidence="5">
    <location>
        <begin position="73"/>
        <end position="91"/>
    </location>
</feature>
<dbReference type="SUPFAM" id="SSF103481">
    <property type="entry name" value="Multidrug resistance efflux transporter EmrE"/>
    <property type="match status" value="1"/>
</dbReference>
<reference evidence="7" key="1">
    <citation type="journal article" date="2020" name="Nat. Commun.">
        <title>Genome assembly of wild tea tree DASZ reveals pedigree and selection history of tea varieties.</title>
        <authorList>
            <person name="Zhang W."/>
            <person name="Zhang Y."/>
            <person name="Qiu H."/>
            <person name="Guo Y."/>
            <person name="Wan H."/>
            <person name="Zhang X."/>
            <person name="Scossa F."/>
            <person name="Alseekh S."/>
            <person name="Zhang Q."/>
            <person name="Wang P."/>
            <person name="Xu L."/>
            <person name="Schmidt M.H."/>
            <person name="Jia X."/>
            <person name="Li D."/>
            <person name="Zhu A."/>
            <person name="Guo F."/>
            <person name="Chen W."/>
            <person name="Ni D."/>
            <person name="Usadel B."/>
            <person name="Fernie A.R."/>
            <person name="Wen W."/>
        </authorList>
    </citation>
    <scope>NUCLEOTIDE SEQUENCE [LARGE SCALE GENOMIC DNA]</scope>
    <source>
        <strain evidence="7">cv. G240</strain>
    </source>
</reference>
<keyword evidence="3 5" id="KW-1133">Transmembrane helix</keyword>
<dbReference type="InterPro" id="IPR030184">
    <property type="entry name" value="WAT1-related"/>
</dbReference>
<feature type="transmembrane region" description="Helical" evidence="5">
    <location>
        <begin position="47"/>
        <end position="67"/>
    </location>
</feature>
<accession>A0A7J7HT72</accession>
<evidence type="ECO:0008006" key="8">
    <source>
        <dbReference type="Google" id="ProtNLM"/>
    </source>
</evidence>
<keyword evidence="2 5" id="KW-0812">Transmembrane</keyword>
<evidence type="ECO:0000256" key="1">
    <source>
        <dbReference type="ARBA" id="ARBA00004141"/>
    </source>
</evidence>
<dbReference type="Proteomes" id="UP000593564">
    <property type="component" value="Unassembled WGS sequence"/>
</dbReference>
<keyword evidence="4 5" id="KW-0472">Membrane</keyword>
<feature type="transmembrane region" description="Helical" evidence="5">
    <location>
        <begin position="20"/>
        <end position="40"/>
    </location>
</feature>
<dbReference type="GO" id="GO:0016020">
    <property type="term" value="C:membrane"/>
    <property type="evidence" value="ECO:0007669"/>
    <property type="project" value="InterPro"/>
</dbReference>
<organism evidence="6 7">
    <name type="scientific">Camellia sinensis</name>
    <name type="common">Tea plant</name>
    <name type="synonym">Thea sinensis</name>
    <dbReference type="NCBI Taxonomy" id="4442"/>
    <lineage>
        <taxon>Eukaryota</taxon>
        <taxon>Viridiplantae</taxon>
        <taxon>Streptophyta</taxon>
        <taxon>Embryophyta</taxon>
        <taxon>Tracheophyta</taxon>
        <taxon>Spermatophyta</taxon>
        <taxon>Magnoliopsida</taxon>
        <taxon>eudicotyledons</taxon>
        <taxon>Gunneridae</taxon>
        <taxon>Pentapetalae</taxon>
        <taxon>asterids</taxon>
        <taxon>Ericales</taxon>
        <taxon>Theaceae</taxon>
        <taxon>Camellia</taxon>
    </lineage>
</organism>
<evidence type="ECO:0000256" key="2">
    <source>
        <dbReference type="ARBA" id="ARBA00022692"/>
    </source>
</evidence>
<evidence type="ECO:0000256" key="4">
    <source>
        <dbReference type="ARBA" id="ARBA00023136"/>
    </source>
</evidence>
<proteinExistence type="predicted"/>
<feature type="transmembrane region" description="Helical" evidence="5">
    <location>
        <begin position="96"/>
        <end position="115"/>
    </location>
</feature>
<evidence type="ECO:0000313" key="6">
    <source>
        <dbReference type="EMBL" id="KAF5955208.1"/>
    </source>
</evidence>
<dbReference type="PANTHER" id="PTHR31218">
    <property type="entry name" value="WAT1-RELATED PROTEIN"/>
    <property type="match status" value="1"/>
</dbReference>
<dbReference type="AlphaFoldDB" id="A0A7J7HT72"/>
<reference evidence="6 7" key="2">
    <citation type="submission" date="2020-07" db="EMBL/GenBank/DDBJ databases">
        <title>Genome assembly of wild tea tree DASZ reveals pedigree and selection history of tea varieties.</title>
        <authorList>
            <person name="Zhang W."/>
        </authorList>
    </citation>
    <scope>NUCLEOTIDE SEQUENCE [LARGE SCALE GENOMIC DNA]</scope>
    <source>
        <strain evidence="7">cv. G240</strain>
        <tissue evidence="6">Leaf</tissue>
    </source>
</reference>
<keyword evidence="7" id="KW-1185">Reference proteome</keyword>
<sequence>MPLPKIDPESSAGEWVSSTRPPTLVGVIVTGVAHWLRVWIIEKKGPVFVATFTPLALIITVIFSSIFWKESFYWGRLIFYLLQIICIYSWFSSLFIYLFIFVCLCFHIIFHFSFLCETV</sequence>
<comment type="subcellular location">
    <subcellularLocation>
        <location evidence="1">Membrane</location>
        <topology evidence="1">Multi-pass membrane protein</topology>
    </subcellularLocation>
</comment>